<evidence type="ECO:0000313" key="2">
    <source>
        <dbReference type="EMBL" id="MBC1318575.1"/>
    </source>
</evidence>
<protein>
    <submittedName>
        <fullName evidence="4">AAA family ATPase</fullName>
    </submittedName>
</protein>
<dbReference type="InterPro" id="IPR052026">
    <property type="entry name" value="ExeA_AAA_ATPase_DNA-bind"/>
</dbReference>
<evidence type="ECO:0000313" key="5">
    <source>
        <dbReference type="Proteomes" id="UP000532866"/>
    </source>
</evidence>
<comment type="caution">
    <text evidence="4">The sequence shown here is derived from an EMBL/GenBank/DDBJ whole genome shotgun (WGS) entry which is preliminary data.</text>
</comment>
<dbReference type="SUPFAM" id="SSF52540">
    <property type="entry name" value="P-loop containing nucleoside triphosphate hydrolases"/>
    <property type="match status" value="1"/>
</dbReference>
<dbReference type="InterPro" id="IPR049945">
    <property type="entry name" value="AAA_22"/>
</dbReference>
<dbReference type="Gene3D" id="3.40.50.300">
    <property type="entry name" value="P-loop containing nucleotide triphosphate hydrolases"/>
    <property type="match status" value="1"/>
</dbReference>
<dbReference type="PANTHER" id="PTHR35894">
    <property type="entry name" value="GENERAL SECRETION PATHWAY PROTEIN A-RELATED"/>
    <property type="match status" value="1"/>
</dbReference>
<reference evidence="5 6" key="1">
    <citation type="submission" date="2020-03" db="EMBL/GenBank/DDBJ databases">
        <title>Soil Listeria distribution.</title>
        <authorList>
            <person name="Liao J."/>
            <person name="Wiedmann M."/>
        </authorList>
    </citation>
    <scope>NUCLEOTIDE SEQUENCE [LARGE SCALE GENOMIC DNA]</scope>
    <source>
        <strain evidence="2 6">FSL L7-1816</strain>
        <strain evidence="3 5">FSL L7-1833</strain>
        <strain evidence="4 7">FSL L7-1850</strain>
    </source>
</reference>
<dbReference type="EMBL" id="JAARMV010000002">
    <property type="protein sequence ID" value="MBC2372770.1"/>
    <property type="molecule type" value="Genomic_DNA"/>
</dbReference>
<feature type="domain" description="ORC1/DEAH AAA+ ATPase" evidence="1">
    <location>
        <begin position="25"/>
        <end position="161"/>
    </location>
</feature>
<dbReference type="EMBL" id="JAAROL010000002">
    <property type="protein sequence ID" value="MBC1332000.1"/>
    <property type="molecule type" value="Genomic_DNA"/>
</dbReference>
<sequence>MNREQQYIETKAYKQFEEFCDACKKYKYIGICHGLPGVGKTQAARHYADWDRLYPAFCEFDRKYEVTDELTAELAEEKHTIFITAPTLGVNQITKDIKKIGYRITYMAREAFYEWDDGIDLIIIDEVDRLKMAHLEQIRDLYDQQNVPLILIGMPGIEKRLSRYPQLYSRIGFAHEYKKMDKIEAEHILHYKWEELGLELQLADFSNYEAMNLILKITNGNFRLIHRLFTQIERVMAINHLQEISVDVVETARDSLVIG</sequence>
<gene>
    <name evidence="3" type="ORF">HB759_08620</name>
    <name evidence="2" type="ORF">HB811_17500</name>
    <name evidence="4" type="ORF">HBP98_12230</name>
</gene>
<dbReference type="Proteomes" id="UP000546244">
    <property type="component" value="Unassembled WGS sequence"/>
</dbReference>
<dbReference type="Proteomes" id="UP000543379">
    <property type="component" value="Unassembled WGS sequence"/>
</dbReference>
<dbReference type="PANTHER" id="PTHR35894:SF1">
    <property type="entry name" value="PHOSPHORIBULOKINASE _ URIDINE KINASE FAMILY"/>
    <property type="match status" value="1"/>
</dbReference>
<evidence type="ECO:0000313" key="6">
    <source>
        <dbReference type="Proteomes" id="UP000543379"/>
    </source>
</evidence>
<name>A0A7X1A7U8_9LIST</name>
<dbReference type="Proteomes" id="UP000532866">
    <property type="component" value="Unassembled WGS sequence"/>
</dbReference>
<dbReference type="GO" id="GO:0016887">
    <property type="term" value="F:ATP hydrolysis activity"/>
    <property type="evidence" value="ECO:0007669"/>
    <property type="project" value="InterPro"/>
</dbReference>
<accession>A0A7X1A7U8</accession>
<dbReference type="InterPro" id="IPR027417">
    <property type="entry name" value="P-loop_NTPase"/>
</dbReference>
<proteinExistence type="predicted"/>
<evidence type="ECO:0000313" key="3">
    <source>
        <dbReference type="EMBL" id="MBC1332000.1"/>
    </source>
</evidence>
<evidence type="ECO:0000259" key="1">
    <source>
        <dbReference type="Pfam" id="PF13401"/>
    </source>
</evidence>
<dbReference type="RefSeq" id="WP_185362585.1">
    <property type="nucleotide sequence ID" value="NZ_JAARMV010000002.1"/>
</dbReference>
<dbReference type="AlphaFoldDB" id="A0A7X1A7U8"/>
<evidence type="ECO:0000313" key="7">
    <source>
        <dbReference type="Proteomes" id="UP000546244"/>
    </source>
</evidence>
<dbReference type="EMBL" id="JAAROV010000011">
    <property type="protein sequence ID" value="MBC1318575.1"/>
    <property type="molecule type" value="Genomic_DNA"/>
</dbReference>
<organism evidence="4 7">
    <name type="scientific">Listeria booriae</name>
    <dbReference type="NCBI Taxonomy" id="1552123"/>
    <lineage>
        <taxon>Bacteria</taxon>
        <taxon>Bacillati</taxon>
        <taxon>Bacillota</taxon>
        <taxon>Bacilli</taxon>
        <taxon>Bacillales</taxon>
        <taxon>Listeriaceae</taxon>
        <taxon>Listeria</taxon>
    </lineage>
</organism>
<evidence type="ECO:0000313" key="4">
    <source>
        <dbReference type="EMBL" id="MBC2372770.1"/>
    </source>
</evidence>
<dbReference type="Pfam" id="PF13401">
    <property type="entry name" value="AAA_22"/>
    <property type="match status" value="1"/>
</dbReference>